<name>G0R3K9_ICHMU</name>
<organism evidence="8 9">
    <name type="scientific">Ichthyophthirius multifiliis</name>
    <name type="common">White spot disease agent</name>
    <name type="synonym">Ich</name>
    <dbReference type="NCBI Taxonomy" id="5932"/>
    <lineage>
        <taxon>Eukaryota</taxon>
        <taxon>Sar</taxon>
        <taxon>Alveolata</taxon>
        <taxon>Ciliophora</taxon>
        <taxon>Intramacronucleata</taxon>
        <taxon>Oligohymenophorea</taxon>
        <taxon>Hymenostomatida</taxon>
        <taxon>Ophryoglenina</taxon>
        <taxon>Ichthyophthirius</taxon>
    </lineage>
</organism>
<dbReference type="InterPro" id="IPR001932">
    <property type="entry name" value="PPM-type_phosphatase-like_dom"/>
</dbReference>
<dbReference type="Proteomes" id="UP000008983">
    <property type="component" value="Unassembled WGS sequence"/>
</dbReference>
<dbReference type="PANTHER" id="PTHR13421">
    <property type="entry name" value="SNRNA-ACTIVATING PROTEIN COMPLEX SUBUNIT 3"/>
    <property type="match status" value="1"/>
</dbReference>
<evidence type="ECO:0000256" key="1">
    <source>
        <dbReference type="ARBA" id="ARBA00004123"/>
    </source>
</evidence>
<evidence type="ECO:0000313" key="9">
    <source>
        <dbReference type="Proteomes" id="UP000008983"/>
    </source>
</evidence>
<keyword evidence="3" id="KW-0805">Transcription regulation</keyword>
<evidence type="ECO:0000256" key="4">
    <source>
        <dbReference type="ARBA" id="ARBA00023125"/>
    </source>
</evidence>
<protein>
    <submittedName>
        <fullName evidence="8">Protein phosphatase 2c, putative</fullName>
        <ecNumber evidence="8">3.1.3.16</ecNumber>
    </submittedName>
</protein>
<dbReference type="Pfam" id="PF00481">
    <property type="entry name" value="PP2C"/>
    <property type="match status" value="1"/>
</dbReference>
<keyword evidence="4" id="KW-0238">DNA-binding</keyword>
<dbReference type="SUPFAM" id="SSF81606">
    <property type="entry name" value="PP2C-like"/>
    <property type="match status" value="1"/>
</dbReference>
<evidence type="ECO:0000256" key="5">
    <source>
        <dbReference type="ARBA" id="ARBA00023163"/>
    </source>
</evidence>
<dbReference type="InParanoid" id="G0R3K9"/>
<dbReference type="GO" id="GO:0005634">
    <property type="term" value="C:nucleus"/>
    <property type="evidence" value="ECO:0007669"/>
    <property type="project" value="UniProtKB-SubCell"/>
</dbReference>
<keyword evidence="6" id="KW-0539">Nucleus</keyword>
<dbReference type="InterPro" id="IPR022042">
    <property type="entry name" value="snRNA-activating_su3"/>
</dbReference>
<evidence type="ECO:0000313" key="8">
    <source>
        <dbReference type="EMBL" id="EGR27946.1"/>
    </source>
</evidence>
<dbReference type="GO" id="GO:0004722">
    <property type="term" value="F:protein serine/threonine phosphatase activity"/>
    <property type="evidence" value="ECO:0007669"/>
    <property type="project" value="UniProtKB-EC"/>
</dbReference>
<gene>
    <name evidence="8" type="ORF">IMG5_186080</name>
</gene>
<dbReference type="OMA" id="CNICETY"/>
<feature type="domain" description="PPM-type phosphatase" evidence="7">
    <location>
        <begin position="1"/>
        <end position="256"/>
    </location>
</feature>
<sequence>MNSNKIYTANTGDSRAFIASTIEGEWKVKELSKDHKPDDEKEKQRILQNGGRVDFYKNEDSIPIGPYRVWLKHENVPGLAMSRSFGDKVASSVCFLMPCFLFIENTFYNNQYNIDIKNLCKDFLHIRDENESQELLYKSKTLNEVFEDIKIQIGKPYVYRHGNQCDHMIVFNQIRMWNTDLPQDKDLYALNYFLPKIKRRKCEGCLLYFADIVCFNDKISNKNPVYFCEKCYKEIHLDDNQKLKYNDFSYYPYLYE</sequence>
<reference evidence="8 9" key="1">
    <citation type="submission" date="2011-07" db="EMBL/GenBank/DDBJ databases">
        <authorList>
            <person name="Coyne R."/>
            <person name="Brami D."/>
            <person name="Johnson J."/>
            <person name="Hostetler J."/>
            <person name="Hannick L."/>
            <person name="Clark T."/>
            <person name="Cassidy-Hanley D."/>
            <person name="Inman J."/>
        </authorList>
    </citation>
    <scope>NUCLEOTIDE SEQUENCE [LARGE SCALE GENOMIC DNA]</scope>
    <source>
        <strain evidence="8 9">G5</strain>
    </source>
</reference>
<comment type="subcellular location">
    <subcellularLocation>
        <location evidence="1">Nucleus</location>
    </subcellularLocation>
</comment>
<keyword evidence="5" id="KW-0804">Transcription</keyword>
<dbReference type="RefSeq" id="XP_004027291.1">
    <property type="nucleotide sequence ID" value="XM_004027242.1"/>
</dbReference>
<dbReference type="PANTHER" id="PTHR13421:SF16">
    <property type="entry name" value="SNRNA-ACTIVATING PROTEIN COMPLEX SUBUNIT 3"/>
    <property type="match status" value="1"/>
</dbReference>
<dbReference type="AlphaFoldDB" id="G0R3K9"/>
<dbReference type="STRING" id="857967.G0R3K9"/>
<dbReference type="GeneID" id="14904020"/>
<accession>G0R3K9</accession>
<dbReference type="InterPro" id="IPR036457">
    <property type="entry name" value="PPM-type-like_dom_sf"/>
</dbReference>
<evidence type="ECO:0000256" key="6">
    <source>
        <dbReference type="ARBA" id="ARBA00023242"/>
    </source>
</evidence>
<comment type="similarity">
    <text evidence="2">Belongs to the SNAPC3/SRD2 family.</text>
</comment>
<dbReference type="Pfam" id="PF12251">
    <property type="entry name" value="SNAPC3"/>
    <property type="match status" value="1"/>
</dbReference>
<dbReference type="GO" id="GO:0003681">
    <property type="term" value="F:bent DNA binding"/>
    <property type="evidence" value="ECO:0007669"/>
    <property type="project" value="TreeGrafter"/>
</dbReference>
<dbReference type="PROSITE" id="PS51746">
    <property type="entry name" value="PPM_2"/>
    <property type="match status" value="1"/>
</dbReference>
<keyword evidence="8" id="KW-0378">Hydrolase</keyword>
<dbReference type="EC" id="3.1.3.16" evidence="8"/>
<dbReference type="eggNOG" id="KOG0698">
    <property type="taxonomic scope" value="Eukaryota"/>
</dbReference>
<evidence type="ECO:0000259" key="7">
    <source>
        <dbReference type="PROSITE" id="PS51746"/>
    </source>
</evidence>
<dbReference type="GO" id="GO:0001006">
    <property type="term" value="F:RNA polymerase III type 3 promoter sequence-specific DNA binding"/>
    <property type="evidence" value="ECO:0007669"/>
    <property type="project" value="TreeGrafter"/>
</dbReference>
<dbReference type="GO" id="GO:0042795">
    <property type="term" value="P:snRNA transcription by RNA polymerase II"/>
    <property type="evidence" value="ECO:0007669"/>
    <property type="project" value="TreeGrafter"/>
</dbReference>
<dbReference type="GO" id="GO:0019185">
    <property type="term" value="C:snRNA-activating protein complex"/>
    <property type="evidence" value="ECO:0007669"/>
    <property type="project" value="TreeGrafter"/>
</dbReference>
<proteinExistence type="inferred from homology"/>
<keyword evidence="9" id="KW-1185">Reference proteome</keyword>
<evidence type="ECO:0000256" key="2">
    <source>
        <dbReference type="ARBA" id="ARBA00010410"/>
    </source>
</evidence>
<dbReference type="EMBL" id="GL984306">
    <property type="protein sequence ID" value="EGR27946.1"/>
    <property type="molecule type" value="Genomic_DNA"/>
</dbReference>
<dbReference type="Gene3D" id="3.60.40.10">
    <property type="entry name" value="PPM-type phosphatase domain"/>
    <property type="match status" value="1"/>
</dbReference>
<dbReference type="GO" id="GO:0000978">
    <property type="term" value="F:RNA polymerase II cis-regulatory region sequence-specific DNA binding"/>
    <property type="evidence" value="ECO:0007669"/>
    <property type="project" value="TreeGrafter"/>
</dbReference>
<dbReference type="GO" id="GO:0042796">
    <property type="term" value="P:snRNA transcription by RNA polymerase III"/>
    <property type="evidence" value="ECO:0007669"/>
    <property type="project" value="TreeGrafter"/>
</dbReference>
<dbReference type="eggNOG" id="KOG2664">
    <property type="taxonomic scope" value="Eukaryota"/>
</dbReference>
<dbReference type="OrthoDB" id="10264738at2759"/>
<dbReference type="GO" id="GO:0001046">
    <property type="term" value="F:core promoter sequence-specific DNA binding"/>
    <property type="evidence" value="ECO:0007669"/>
    <property type="project" value="TreeGrafter"/>
</dbReference>
<evidence type="ECO:0000256" key="3">
    <source>
        <dbReference type="ARBA" id="ARBA00023015"/>
    </source>
</evidence>